<evidence type="ECO:0000256" key="3">
    <source>
        <dbReference type="ARBA" id="ARBA00022670"/>
    </source>
</evidence>
<dbReference type="GO" id="GO:0006508">
    <property type="term" value="P:proteolysis"/>
    <property type="evidence" value="ECO:0007669"/>
    <property type="project" value="UniProtKB-KW"/>
</dbReference>
<evidence type="ECO:0000256" key="8">
    <source>
        <dbReference type="ARBA" id="ARBA00023136"/>
    </source>
</evidence>
<evidence type="ECO:0000256" key="2">
    <source>
        <dbReference type="ARBA" id="ARBA00022475"/>
    </source>
</evidence>
<gene>
    <name evidence="12" type="primary">lspA</name>
    <name evidence="12" type="ORF">MCAL160_0705</name>
</gene>
<keyword evidence="4 11" id="KW-0812">Transmembrane</keyword>
<dbReference type="PANTHER" id="PTHR33695">
    <property type="entry name" value="LIPOPROTEIN SIGNAL PEPTIDASE"/>
    <property type="match status" value="1"/>
</dbReference>
<keyword evidence="6" id="KW-0378">Hydrolase</keyword>
<evidence type="ECO:0000256" key="5">
    <source>
        <dbReference type="ARBA" id="ARBA00022750"/>
    </source>
</evidence>
<evidence type="ECO:0000256" key="9">
    <source>
        <dbReference type="RuleBase" id="RU004181"/>
    </source>
</evidence>
<evidence type="ECO:0000256" key="10">
    <source>
        <dbReference type="SAM" id="MobiDB-lite"/>
    </source>
</evidence>
<evidence type="ECO:0000256" key="4">
    <source>
        <dbReference type="ARBA" id="ARBA00022692"/>
    </source>
</evidence>
<dbReference type="KEGG" id="mcm:MCAL160_0705"/>
<dbReference type="InterPro" id="IPR001872">
    <property type="entry name" value="Peptidase_A8"/>
</dbReference>
<feature type="transmembrane region" description="Helical" evidence="11">
    <location>
        <begin position="112"/>
        <end position="130"/>
    </location>
</feature>
<comment type="similarity">
    <text evidence="1 9">Belongs to the peptidase A8 family.</text>
</comment>
<dbReference type="Pfam" id="PF01252">
    <property type="entry name" value="Peptidase_A8"/>
    <property type="match status" value="1"/>
</dbReference>
<keyword evidence="8 11" id="KW-0472">Membrane</keyword>
<keyword evidence="3" id="KW-0645">Protease</keyword>
<reference evidence="12" key="3">
    <citation type="journal article" date="2019" name="Vet. Microbiol.">
        <title>Mutations associated with change of susceptibility to lincosamides and/or macrolides in field and laboratory-derived Mycoplasma californicum strains in Japan, and development of a rapid detection method for these mutations.</title>
        <authorList>
            <person name="Hata E."/>
            <person name="Nagai K."/>
            <person name="Murakami K."/>
        </authorList>
    </citation>
    <scope>NUCLEOTIDE SEQUENCE</scope>
    <source>
        <strain evidence="12">HAZ160_1</strain>
    </source>
</reference>
<evidence type="ECO:0000256" key="11">
    <source>
        <dbReference type="SAM" id="Phobius"/>
    </source>
</evidence>
<name>A0AAT9F8F5_9BACT</name>
<feature type="transmembrane region" description="Helical" evidence="11">
    <location>
        <begin position="136"/>
        <end position="155"/>
    </location>
</feature>
<keyword evidence="5" id="KW-0064">Aspartyl protease</keyword>
<proteinExistence type="inferred from homology"/>
<dbReference type="EMBL" id="AP013353">
    <property type="protein sequence ID" value="BAP01158.1"/>
    <property type="molecule type" value="Genomic_DNA"/>
</dbReference>
<feature type="transmembrane region" description="Helical" evidence="11">
    <location>
        <begin position="189"/>
        <end position="208"/>
    </location>
</feature>
<keyword evidence="7 11" id="KW-1133">Transmembrane helix</keyword>
<evidence type="ECO:0000256" key="7">
    <source>
        <dbReference type="ARBA" id="ARBA00022989"/>
    </source>
</evidence>
<keyword evidence="12" id="KW-0449">Lipoprotein</keyword>
<dbReference type="AlphaFoldDB" id="A0AAT9F8F5"/>
<feature type="region of interest" description="Disordered" evidence="10">
    <location>
        <begin position="219"/>
        <end position="243"/>
    </location>
</feature>
<reference evidence="12" key="1">
    <citation type="journal article" date="2014" name="Appl. Environ. Microbiol.">
        <title>Molecular Epidemiology of Cases of Mycoplasma californicum Infection in Japan.</title>
        <authorList>
            <person name="Hata E."/>
            <person name="Suzuki K."/>
            <person name="Hanyu H."/>
            <person name="Itoh M."/>
            <person name="Higuchi H."/>
            <person name="Kobayashi H."/>
        </authorList>
    </citation>
    <scope>NUCLEOTIDE SEQUENCE</scope>
    <source>
        <strain evidence="12">HAZ160_1</strain>
    </source>
</reference>
<protein>
    <submittedName>
        <fullName evidence="12">Lipoprotein signal peptidase (Spase II)</fullName>
    </submittedName>
</protein>
<dbReference type="PANTHER" id="PTHR33695:SF1">
    <property type="entry name" value="LIPOPROTEIN SIGNAL PEPTIDASE"/>
    <property type="match status" value="1"/>
</dbReference>
<reference evidence="12" key="2">
    <citation type="journal article" date="2014" name="Genome Announc.">
        <title>Complete Genome Sequence of Mycoplasma californicum Strain HAZ160_1 from Bovine Mastitic Milk in Japan.</title>
        <authorList>
            <person name="Hata E."/>
            <person name="Murakami K."/>
        </authorList>
    </citation>
    <scope>NUCLEOTIDE SEQUENCE</scope>
    <source>
        <strain evidence="12">HAZ160_1</strain>
    </source>
</reference>
<accession>A0AAT9F8F5</accession>
<feature type="compositionally biased region" description="Polar residues" evidence="10">
    <location>
        <begin position="219"/>
        <end position="229"/>
    </location>
</feature>
<dbReference type="GO" id="GO:0004190">
    <property type="term" value="F:aspartic-type endopeptidase activity"/>
    <property type="evidence" value="ECO:0007669"/>
    <property type="project" value="UniProtKB-KW"/>
</dbReference>
<evidence type="ECO:0000256" key="6">
    <source>
        <dbReference type="ARBA" id="ARBA00022801"/>
    </source>
</evidence>
<evidence type="ECO:0000256" key="1">
    <source>
        <dbReference type="ARBA" id="ARBA00006139"/>
    </source>
</evidence>
<dbReference type="GO" id="GO:0016020">
    <property type="term" value="C:membrane"/>
    <property type="evidence" value="ECO:0007669"/>
    <property type="project" value="InterPro"/>
</dbReference>
<sequence>MSKEIDGTKVSNKKSWQQRRQDFTERLKNYGAELRNKWINDKKRILINYSIFVSIFVIVLLIDQLTKTFLFSWDTEAEWKGDGKTIYHGLIFGVRSVEHFGVTLLPWKGKTVVIIIQILSVLIFLAIITIPFLTNSIWMIILFSFIAAGNVGNMLDRFMFSGRVKDILFASFLETIQGRQLGTFNVADIALVGGSAGLVVYFLIQIIIEYVEEQKEAQKTQNSTENTELNTDEHVNEEQQNQA</sequence>
<evidence type="ECO:0000313" key="12">
    <source>
        <dbReference type="EMBL" id="BAP01158.1"/>
    </source>
</evidence>
<organism evidence="12">
    <name type="scientific">Mycoplasmopsis californica HAZ160_1</name>
    <dbReference type="NCBI Taxonomy" id="1397850"/>
    <lineage>
        <taxon>Bacteria</taxon>
        <taxon>Bacillati</taxon>
        <taxon>Mycoplasmatota</taxon>
        <taxon>Mycoplasmoidales</taxon>
        <taxon>Metamycoplasmataceae</taxon>
        <taxon>Mycoplasmopsis</taxon>
    </lineage>
</organism>
<feature type="transmembrane region" description="Helical" evidence="11">
    <location>
        <begin position="45"/>
        <end position="66"/>
    </location>
</feature>
<dbReference type="RefSeq" id="WP_052462012.1">
    <property type="nucleotide sequence ID" value="NZ_AP013353.1"/>
</dbReference>
<reference evidence="12" key="4">
    <citation type="submission" date="2024-06" db="EMBL/GenBank/DDBJ databases">
        <authorList>
            <consortium name="Mycoplasma californicum genome sequencing consortium"/>
            <person name="Hata E."/>
            <person name="Tanaka K."/>
            <person name="Tamamura Y."/>
        </authorList>
    </citation>
    <scope>NUCLEOTIDE SEQUENCE</scope>
    <source>
        <strain evidence="12">HAZ160_1</strain>
    </source>
</reference>
<dbReference type="PRINTS" id="PR00781">
    <property type="entry name" value="LIPOSIGPTASE"/>
</dbReference>
<keyword evidence="2" id="KW-1003">Cell membrane</keyword>